<dbReference type="EMBL" id="JADFTS010000003">
    <property type="protein sequence ID" value="KAF9616750.1"/>
    <property type="molecule type" value="Genomic_DNA"/>
</dbReference>
<sequence>MNWYSKLHKERSCDCACLAMDIGNWWNSGRRSFRVNQRYMESEFDELAASNFSIAESSKPRWRLFWRKFKKEKKRLFFSPVPVQVPYDPYTYSQNFDQGIAWTEPDNLPRSFSARYADPSRLFQRNISVGCGDPNIMFLTLLNGSHIPTVIGGVGGAPQLWIEGTIDVKLGDLTKHKVAMSEAPPQLALMYENTKLLAPGRDGYSENSCYMALSALGCKEDFVLSDIKPHQCQEHSHESRVQGNLTPRNNRRQRRDVNCKNIVDEPEGYNSTSPCFLQPDTKVRTDGNEDQPGGKASNLSSALIDVKLDSTENLDPHLQDFCF</sequence>
<protein>
    <submittedName>
        <fullName evidence="2">Uncharacterized protein</fullName>
    </submittedName>
</protein>
<dbReference type="Proteomes" id="UP000631114">
    <property type="component" value="Unassembled WGS sequence"/>
</dbReference>
<keyword evidence="3" id="KW-1185">Reference proteome</keyword>
<evidence type="ECO:0000256" key="1">
    <source>
        <dbReference type="SAM" id="MobiDB-lite"/>
    </source>
</evidence>
<reference evidence="2 3" key="1">
    <citation type="submission" date="2020-10" db="EMBL/GenBank/DDBJ databases">
        <title>The Coptis chinensis genome and diversification of protoberbering-type alkaloids.</title>
        <authorList>
            <person name="Wang B."/>
            <person name="Shu S."/>
            <person name="Song C."/>
            <person name="Liu Y."/>
        </authorList>
    </citation>
    <scope>NUCLEOTIDE SEQUENCE [LARGE SCALE GENOMIC DNA]</scope>
    <source>
        <strain evidence="2">HL-2020</strain>
        <tissue evidence="2">Leaf</tissue>
    </source>
</reference>
<dbReference type="OrthoDB" id="1688035at2759"/>
<name>A0A835M2M4_9MAGN</name>
<gene>
    <name evidence="2" type="ORF">IFM89_032269</name>
</gene>
<organism evidence="2 3">
    <name type="scientific">Coptis chinensis</name>
    <dbReference type="NCBI Taxonomy" id="261450"/>
    <lineage>
        <taxon>Eukaryota</taxon>
        <taxon>Viridiplantae</taxon>
        <taxon>Streptophyta</taxon>
        <taxon>Embryophyta</taxon>
        <taxon>Tracheophyta</taxon>
        <taxon>Spermatophyta</taxon>
        <taxon>Magnoliopsida</taxon>
        <taxon>Ranunculales</taxon>
        <taxon>Ranunculaceae</taxon>
        <taxon>Coptidoideae</taxon>
        <taxon>Coptis</taxon>
    </lineage>
</organism>
<evidence type="ECO:0000313" key="3">
    <source>
        <dbReference type="Proteomes" id="UP000631114"/>
    </source>
</evidence>
<accession>A0A835M2M4</accession>
<comment type="caution">
    <text evidence="2">The sequence shown here is derived from an EMBL/GenBank/DDBJ whole genome shotgun (WGS) entry which is preliminary data.</text>
</comment>
<evidence type="ECO:0000313" key="2">
    <source>
        <dbReference type="EMBL" id="KAF9616750.1"/>
    </source>
</evidence>
<feature type="region of interest" description="Disordered" evidence="1">
    <location>
        <begin position="270"/>
        <end position="298"/>
    </location>
</feature>
<dbReference type="AlphaFoldDB" id="A0A835M2M4"/>
<feature type="region of interest" description="Disordered" evidence="1">
    <location>
        <begin position="233"/>
        <end position="257"/>
    </location>
</feature>
<proteinExistence type="predicted"/>
<dbReference type="PANTHER" id="PTHR33168">
    <property type="entry name" value="STRESS INDUCED PROTEIN-RELATED"/>
    <property type="match status" value="1"/>
</dbReference>